<dbReference type="Proteomes" id="UP000886355">
    <property type="component" value="Unassembled WGS sequence"/>
</dbReference>
<dbReference type="PANTHER" id="PTHR11933:SF6">
    <property type="entry name" value="THIL AANH DOMAIN-CONTAINING PROTEIN"/>
    <property type="match status" value="1"/>
</dbReference>
<comment type="caution">
    <text evidence="4">The sequence shown here is derived from an EMBL/GenBank/DDBJ whole genome shotgun (WGS) entry which is preliminary data.</text>
</comment>
<evidence type="ECO:0000256" key="1">
    <source>
        <dbReference type="ARBA" id="ARBA00022741"/>
    </source>
</evidence>
<protein>
    <submittedName>
        <fullName evidence="4">tRNA 4-thiouridine(8) synthase ThiI</fullName>
    </submittedName>
</protein>
<dbReference type="GO" id="GO:0005524">
    <property type="term" value="F:ATP binding"/>
    <property type="evidence" value="ECO:0007669"/>
    <property type="project" value="UniProtKB-KW"/>
</dbReference>
<keyword evidence="2" id="KW-0067">ATP-binding</keyword>
<accession>A0A7C0WUR5</accession>
<dbReference type="EMBL" id="DQZW01000181">
    <property type="protein sequence ID" value="HDL90015.1"/>
    <property type="molecule type" value="Genomic_DNA"/>
</dbReference>
<dbReference type="Pfam" id="PF02568">
    <property type="entry name" value="ThiI"/>
    <property type="match status" value="1"/>
</dbReference>
<proteinExistence type="predicted"/>
<organism evidence="4">
    <name type="scientific">Thermodesulforhabdus norvegica</name>
    <dbReference type="NCBI Taxonomy" id="39841"/>
    <lineage>
        <taxon>Bacteria</taxon>
        <taxon>Pseudomonadati</taxon>
        <taxon>Thermodesulfobacteriota</taxon>
        <taxon>Syntrophobacteria</taxon>
        <taxon>Syntrophobacterales</taxon>
        <taxon>Thermodesulforhabdaceae</taxon>
        <taxon>Thermodesulforhabdus</taxon>
    </lineage>
</organism>
<dbReference type="GO" id="GO:0004810">
    <property type="term" value="F:CCA tRNA nucleotidyltransferase activity"/>
    <property type="evidence" value="ECO:0007669"/>
    <property type="project" value="InterPro"/>
</dbReference>
<keyword evidence="1" id="KW-0547">Nucleotide-binding</keyword>
<dbReference type="InterPro" id="IPR020536">
    <property type="entry name" value="ThiI_AANH"/>
</dbReference>
<name>A0A7C0WUR5_9BACT</name>
<dbReference type="AlphaFoldDB" id="A0A7C0WUR5"/>
<dbReference type="InterPro" id="IPR014729">
    <property type="entry name" value="Rossmann-like_a/b/a_fold"/>
</dbReference>
<dbReference type="Gene3D" id="3.40.50.620">
    <property type="entry name" value="HUPs"/>
    <property type="match status" value="1"/>
</dbReference>
<evidence type="ECO:0000313" key="4">
    <source>
        <dbReference type="EMBL" id="HDL90015.1"/>
    </source>
</evidence>
<dbReference type="PANTHER" id="PTHR11933">
    <property type="entry name" value="TRNA 5-METHYLAMINOMETHYL-2-THIOURIDYLATE -METHYLTRANSFERASE"/>
    <property type="match status" value="1"/>
</dbReference>
<feature type="domain" description="Thil AANH" evidence="3">
    <location>
        <begin position="9"/>
        <end position="145"/>
    </location>
</feature>
<reference evidence="4" key="1">
    <citation type="journal article" date="2020" name="mSystems">
        <title>Genome- and Community-Level Interaction Insights into Carbon Utilization and Element Cycling Functions of Hydrothermarchaeota in Hydrothermal Sediment.</title>
        <authorList>
            <person name="Zhou Z."/>
            <person name="Liu Y."/>
            <person name="Xu W."/>
            <person name="Pan J."/>
            <person name="Luo Z.H."/>
            <person name="Li M."/>
        </authorList>
    </citation>
    <scope>NUCLEOTIDE SEQUENCE [LARGE SCALE GENOMIC DNA]</scope>
    <source>
        <strain evidence="4">HyVt-19</strain>
    </source>
</reference>
<evidence type="ECO:0000256" key="2">
    <source>
        <dbReference type="ARBA" id="ARBA00022840"/>
    </source>
</evidence>
<sequence>MRARKRSVKGIGLISGGLDSLLAAKILQEQGVDVLGITFTTPFWDCSVACASARDASIPVRVVDISVEHLEVVKNPVYGYGSNMNPCIDCHGLMIRIAGRIMEEEGADFIFTGEVVGQRPMSQRMDALRSVEKLSGYGGRVLRPLSAKLLPETEVEKLGLVDRGRLLAIQ</sequence>
<dbReference type="SUPFAM" id="SSF52402">
    <property type="entry name" value="Adenine nucleotide alpha hydrolases-like"/>
    <property type="match status" value="1"/>
</dbReference>
<feature type="non-terminal residue" evidence="4">
    <location>
        <position position="170"/>
    </location>
</feature>
<gene>
    <name evidence="4" type="ORF">ENG14_03835</name>
</gene>
<evidence type="ECO:0000259" key="3">
    <source>
        <dbReference type="Pfam" id="PF02568"/>
    </source>
</evidence>